<evidence type="ECO:0000256" key="3">
    <source>
        <dbReference type="ARBA" id="ARBA00013194"/>
    </source>
</evidence>
<dbReference type="Proteomes" id="UP000528457">
    <property type="component" value="Unassembled WGS sequence"/>
</dbReference>
<dbReference type="PANTHER" id="PTHR47245">
    <property type="entry name" value="PEPTIDYLPROLYL ISOMERASE"/>
    <property type="match status" value="1"/>
</dbReference>
<dbReference type="AlphaFoldDB" id="A0A7X0JQU9"/>
<keyword evidence="9" id="KW-1185">Reference proteome</keyword>
<comment type="similarity">
    <text evidence="2">Belongs to the PpiC/parvulin rotamase family.</text>
</comment>
<keyword evidence="5 8" id="KW-0413">Isomerase</keyword>
<evidence type="ECO:0000256" key="6">
    <source>
        <dbReference type="SAM" id="SignalP"/>
    </source>
</evidence>
<dbReference type="InParanoid" id="A0A7X0JQU9"/>
<name>A0A7X0JQU9_9GAMM</name>
<dbReference type="PANTHER" id="PTHR47245:SF2">
    <property type="entry name" value="PEPTIDYL-PROLYL CIS-TRANS ISOMERASE HP_0175-RELATED"/>
    <property type="match status" value="1"/>
</dbReference>
<dbReference type="InterPro" id="IPR050245">
    <property type="entry name" value="PrsA_foldase"/>
</dbReference>
<evidence type="ECO:0000256" key="4">
    <source>
        <dbReference type="ARBA" id="ARBA00023110"/>
    </source>
</evidence>
<dbReference type="EMBL" id="JACHHT010000001">
    <property type="protein sequence ID" value="MBB6520109.1"/>
    <property type="molecule type" value="Genomic_DNA"/>
</dbReference>
<sequence length="293" mass="32767">MIKKSLKVLAMLSVSSMAFGGNVLTAGDIVVTDDDVKYFIEQGIPADKRKEALADKDIYRQIAENLFLTKKLASLANNDKSIDVKRIRWVGEYQTDNELKESVLAKVVEASLEGVNFDSMAKDIYEKEKSSFMSEEKNRVSHILVSNKLKSEEEALELAKSLKVRADKGEDFGKLAKEFSDDPSAKFNSGDVGFFGAGKMVPEFEAAAKKMDKPGQISDLVKTQFGYHIIKFTARLDPIQKPFEEVKPLIIPELKQRLAAKFQQDFIQSVLSGSKLEFDEKSLKSLQSSFDSQ</sequence>
<reference evidence="8 9" key="1">
    <citation type="submission" date="2020-08" db="EMBL/GenBank/DDBJ databases">
        <title>Genomic Encyclopedia of Type Strains, Phase IV (KMG-IV): sequencing the most valuable type-strain genomes for metagenomic binning, comparative biology and taxonomic classification.</title>
        <authorList>
            <person name="Goeker M."/>
        </authorList>
    </citation>
    <scope>NUCLEOTIDE SEQUENCE [LARGE SCALE GENOMIC DNA]</scope>
    <source>
        <strain evidence="8 9">DSM 22368</strain>
    </source>
</reference>
<dbReference type="InterPro" id="IPR000297">
    <property type="entry name" value="PPIase_PpiC"/>
</dbReference>
<accession>A0A7X0JQU9</accession>
<dbReference type="Pfam" id="PF13616">
    <property type="entry name" value="Rotamase_3"/>
    <property type="match status" value="1"/>
</dbReference>
<comment type="caution">
    <text evidence="8">The sequence shown here is derived from an EMBL/GenBank/DDBJ whole genome shotgun (WGS) entry which is preliminary data.</text>
</comment>
<proteinExistence type="inferred from homology"/>
<keyword evidence="4 5" id="KW-0697">Rotamase</keyword>
<evidence type="ECO:0000256" key="1">
    <source>
        <dbReference type="ARBA" id="ARBA00000971"/>
    </source>
</evidence>
<dbReference type="RefSeq" id="WP_221450531.1">
    <property type="nucleotide sequence ID" value="NZ_JACHHT010000001.1"/>
</dbReference>
<evidence type="ECO:0000313" key="9">
    <source>
        <dbReference type="Proteomes" id="UP000528457"/>
    </source>
</evidence>
<organism evidence="8 9">
    <name type="scientific">Pseudoteredinibacter isoporae</name>
    <dbReference type="NCBI Taxonomy" id="570281"/>
    <lineage>
        <taxon>Bacteria</taxon>
        <taxon>Pseudomonadati</taxon>
        <taxon>Pseudomonadota</taxon>
        <taxon>Gammaproteobacteria</taxon>
        <taxon>Cellvibrionales</taxon>
        <taxon>Cellvibrionaceae</taxon>
        <taxon>Pseudoteredinibacter</taxon>
    </lineage>
</organism>
<protein>
    <recommendedName>
        <fullName evidence="3">peptidylprolyl isomerase</fullName>
        <ecNumber evidence="3">5.2.1.8</ecNumber>
    </recommendedName>
</protein>
<keyword evidence="6" id="KW-0732">Signal</keyword>
<comment type="catalytic activity">
    <reaction evidence="1">
        <text>[protein]-peptidylproline (omega=180) = [protein]-peptidylproline (omega=0)</text>
        <dbReference type="Rhea" id="RHEA:16237"/>
        <dbReference type="Rhea" id="RHEA-COMP:10747"/>
        <dbReference type="Rhea" id="RHEA-COMP:10748"/>
        <dbReference type="ChEBI" id="CHEBI:83833"/>
        <dbReference type="ChEBI" id="CHEBI:83834"/>
        <dbReference type="EC" id="5.2.1.8"/>
    </reaction>
</comment>
<evidence type="ECO:0000256" key="2">
    <source>
        <dbReference type="ARBA" id="ARBA00007656"/>
    </source>
</evidence>
<feature type="chain" id="PRO_5030559338" description="peptidylprolyl isomerase" evidence="6">
    <location>
        <begin position="21"/>
        <end position="293"/>
    </location>
</feature>
<evidence type="ECO:0000256" key="5">
    <source>
        <dbReference type="PROSITE-ProRule" id="PRU00278"/>
    </source>
</evidence>
<gene>
    <name evidence="8" type="ORF">HNR48_000387</name>
</gene>
<dbReference type="SUPFAM" id="SSF54534">
    <property type="entry name" value="FKBP-like"/>
    <property type="match status" value="1"/>
</dbReference>
<dbReference type="Gene3D" id="3.10.50.40">
    <property type="match status" value="1"/>
</dbReference>
<evidence type="ECO:0000259" key="7">
    <source>
        <dbReference type="PROSITE" id="PS50198"/>
    </source>
</evidence>
<feature type="signal peptide" evidence="6">
    <location>
        <begin position="1"/>
        <end position="20"/>
    </location>
</feature>
<evidence type="ECO:0000313" key="8">
    <source>
        <dbReference type="EMBL" id="MBB6520109.1"/>
    </source>
</evidence>
<dbReference type="EC" id="5.2.1.8" evidence="3"/>
<dbReference type="InterPro" id="IPR046357">
    <property type="entry name" value="PPIase_dom_sf"/>
</dbReference>
<dbReference type="GO" id="GO:0003755">
    <property type="term" value="F:peptidyl-prolyl cis-trans isomerase activity"/>
    <property type="evidence" value="ECO:0007669"/>
    <property type="project" value="UniProtKB-KW"/>
</dbReference>
<dbReference type="PROSITE" id="PS50198">
    <property type="entry name" value="PPIC_PPIASE_2"/>
    <property type="match status" value="1"/>
</dbReference>
<feature type="domain" description="PpiC" evidence="7">
    <location>
        <begin position="135"/>
        <end position="234"/>
    </location>
</feature>